<keyword evidence="4 7" id="KW-1133">Transmembrane helix</keyword>
<dbReference type="WBParaSite" id="nRc.2.0.1.t24296-RA">
    <property type="protein sequence ID" value="nRc.2.0.1.t24296-RA"/>
    <property type="gene ID" value="nRc.2.0.1.g24296"/>
</dbReference>
<keyword evidence="8" id="KW-1185">Reference proteome</keyword>
<dbReference type="GO" id="GO:0016020">
    <property type="term" value="C:membrane"/>
    <property type="evidence" value="ECO:0007669"/>
    <property type="project" value="UniProtKB-SubCell"/>
</dbReference>
<evidence type="ECO:0000313" key="8">
    <source>
        <dbReference type="Proteomes" id="UP000887565"/>
    </source>
</evidence>
<evidence type="ECO:0000256" key="1">
    <source>
        <dbReference type="ARBA" id="ARBA00004141"/>
    </source>
</evidence>
<dbReference type="InterPro" id="IPR051584">
    <property type="entry name" value="GPCR-associated_LMBR1"/>
</dbReference>
<evidence type="ECO:0000256" key="6">
    <source>
        <dbReference type="SAM" id="Coils"/>
    </source>
</evidence>
<feature type="transmembrane region" description="Helical" evidence="7">
    <location>
        <begin position="24"/>
        <end position="43"/>
    </location>
</feature>
<dbReference type="AlphaFoldDB" id="A0A915JFH1"/>
<evidence type="ECO:0000256" key="5">
    <source>
        <dbReference type="ARBA" id="ARBA00023136"/>
    </source>
</evidence>
<reference evidence="9" key="1">
    <citation type="submission" date="2022-11" db="UniProtKB">
        <authorList>
            <consortium name="WormBaseParasite"/>
        </authorList>
    </citation>
    <scope>IDENTIFICATION</scope>
</reference>
<protein>
    <submittedName>
        <fullName evidence="9">Uncharacterized protein</fullName>
    </submittedName>
</protein>
<evidence type="ECO:0000256" key="3">
    <source>
        <dbReference type="ARBA" id="ARBA00022692"/>
    </source>
</evidence>
<feature type="coiled-coil region" evidence="6">
    <location>
        <begin position="102"/>
        <end position="133"/>
    </location>
</feature>
<evidence type="ECO:0000256" key="7">
    <source>
        <dbReference type="SAM" id="Phobius"/>
    </source>
</evidence>
<dbReference type="Pfam" id="PF04791">
    <property type="entry name" value="LMBR1"/>
    <property type="match status" value="1"/>
</dbReference>
<feature type="transmembrane region" description="Helical" evidence="7">
    <location>
        <begin position="55"/>
        <end position="78"/>
    </location>
</feature>
<evidence type="ECO:0000256" key="2">
    <source>
        <dbReference type="ARBA" id="ARBA00010487"/>
    </source>
</evidence>
<comment type="subcellular location">
    <subcellularLocation>
        <location evidence="1">Membrane</location>
        <topology evidence="1">Multi-pass membrane protein</topology>
    </subcellularLocation>
</comment>
<dbReference type="PANTHER" id="PTHR21355">
    <property type="entry name" value="G-PROTEIN COUPLED RECEPTOR-ASSOCIATED PROTEIN LMBRD2"/>
    <property type="match status" value="1"/>
</dbReference>
<dbReference type="InterPro" id="IPR006876">
    <property type="entry name" value="LMBR1-like_membr_prot"/>
</dbReference>
<keyword evidence="5 7" id="KW-0472">Membrane</keyword>
<dbReference type="PANTHER" id="PTHR21355:SF0">
    <property type="entry name" value="G-PROTEIN COUPLED RECEPTOR-ASSOCIATED PROTEIN LMBRD2"/>
    <property type="match status" value="1"/>
</dbReference>
<name>A0A915JFH1_ROMCU</name>
<sequence length="146" mass="16753">MQSYCKAGEFTVVGKLKSSLVENAIYYTSFVVLFIFLLIYVAAQGISLYPSNIKTICITASNTWGLFVLVILLGYGLVEIPRRLWLNSFTKNYSLQKTYFDVEKLSTDKNDAEENLREVYKEAKAASENMRDDPQLRYYADIIMKV</sequence>
<organism evidence="8 9">
    <name type="scientific">Romanomermis culicivorax</name>
    <name type="common">Nematode worm</name>
    <dbReference type="NCBI Taxonomy" id="13658"/>
    <lineage>
        <taxon>Eukaryota</taxon>
        <taxon>Metazoa</taxon>
        <taxon>Ecdysozoa</taxon>
        <taxon>Nematoda</taxon>
        <taxon>Enoplea</taxon>
        <taxon>Dorylaimia</taxon>
        <taxon>Mermithida</taxon>
        <taxon>Mermithoidea</taxon>
        <taxon>Mermithidae</taxon>
        <taxon>Romanomermis</taxon>
    </lineage>
</organism>
<keyword evidence="6" id="KW-0175">Coiled coil</keyword>
<evidence type="ECO:0000313" key="9">
    <source>
        <dbReference type="WBParaSite" id="nRc.2.0.1.t24296-RA"/>
    </source>
</evidence>
<dbReference type="Proteomes" id="UP000887565">
    <property type="component" value="Unplaced"/>
</dbReference>
<evidence type="ECO:0000256" key="4">
    <source>
        <dbReference type="ARBA" id="ARBA00022989"/>
    </source>
</evidence>
<accession>A0A915JFH1</accession>
<proteinExistence type="inferred from homology"/>
<comment type="similarity">
    <text evidence="2">Belongs to the LIMR family.</text>
</comment>
<keyword evidence="3 7" id="KW-0812">Transmembrane</keyword>